<dbReference type="InParanoid" id="A0A067RDN9"/>
<proteinExistence type="predicted"/>
<protein>
    <submittedName>
        <fullName evidence="1">Uncharacterized protein</fullName>
    </submittedName>
</protein>
<keyword evidence="2" id="KW-1185">Reference proteome</keyword>
<gene>
    <name evidence="1" type="ORF">L798_00389</name>
</gene>
<evidence type="ECO:0000313" key="2">
    <source>
        <dbReference type="Proteomes" id="UP000027135"/>
    </source>
</evidence>
<dbReference type="AlphaFoldDB" id="A0A067RDN9"/>
<name>A0A067RDN9_ZOONE</name>
<reference evidence="1 2" key="1">
    <citation type="journal article" date="2014" name="Nat. Commun.">
        <title>Molecular traces of alternative social organization in a termite genome.</title>
        <authorList>
            <person name="Terrapon N."/>
            <person name="Li C."/>
            <person name="Robertson H.M."/>
            <person name="Ji L."/>
            <person name="Meng X."/>
            <person name="Booth W."/>
            <person name="Chen Z."/>
            <person name="Childers C.P."/>
            <person name="Glastad K.M."/>
            <person name="Gokhale K."/>
            <person name="Gowin J."/>
            <person name="Gronenberg W."/>
            <person name="Hermansen R.A."/>
            <person name="Hu H."/>
            <person name="Hunt B.G."/>
            <person name="Huylmans A.K."/>
            <person name="Khalil S.M."/>
            <person name="Mitchell R.D."/>
            <person name="Munoz-Torres M.C."/>
            <person name="Mustard J.A."/>
            <person name="Pan H."/>
            <person name="Reese J.T."/>
            <person name="Scharf M.E."/>
            <person name="Sun F."/>
            <person name="Vogel H."/>
            <person name="Xiao J."/>
            <person name="Yang W."/>
            <person name="Yang Z."/>
            <person name="Yang Z."/>
            <person name="Zhou J."/>
            <person name="Zhu J."/>
            <person name="Brent C.S."/>
            <person name="Elsik C.G."/>
            <person name="Goodisman M.A."/>
            <person name="Liberles D.A."/>
            <person name="Roe R.M."/>
            <person name="Vargo E.L."/>
            <person name="Vilcinskas A."/>
            <person name="Wang J."/>
            <person name="Bornberg-Bauer E."/>
            <person name="Korb J."/>
            <person name="Zhang G."/>
            <person name="Liebig J."/>
        </authorList>
    </citation>
    <scope>NUCLEOTIDE SEQUENCE [LARGE SCALE GENOMIC DNA]</scope>
    <source>
        <tissue evidence="1">Whole organism</tissue>
    </source>
</reference>
<dbReference type="Proteomes" id="UP000027135">
    <property type="component" value="Unassembled WGS sequence"/>
</dbReference>
<dbReference type="EMBL" id="KK852531">
    <property type="protein sequence ID" value="KDR21887.1"/>
    <property type="molecule type" value="Genomic_DNA"/>
</dbReference>
<evidence type="ECO:0000313" key="1">
    <source>
        <dbReference type="EMBL" id="KDR21887.1"/>
    </source>
</evidence>
<organism evidence="1 2">
    <name type="scientific">Zootermopsis nevadensis</name>
    <name type="common">Dampwood termite</name>
    <dbReference type="NCBI Taxonomy" id="136037"/>
    <lineage>
        <taxon>Eukaryota</taxon>
        <taxon>Metazoa</taxon>
        <taxon>Ecdysozoa</taxon>
        <taxon>Arthropoda</taxon>
        <taxon>Hexapoda</taxon>
        <taxon>Insecta</taxon>
        <taxon>Pterygota</taxon>
        <taxon>Neoptera</taxon>
        <taxon>Polyneoptera</taxon>
        <taxon>Dictyoptera</taxon>
        <taxon>Blattodea</taxon>
        <taxon>Blattoidea</taxon>
        <taxon>Termitoidae</taxon>
        <taxon>Termopsidae</taxon>
        <taxon>Zootermopsis</taxon>
    </lineage>
</organism>
<sequence>MTKRVMRIPTPSPPLLVLGGLAVSDSEKAEALTDNLEVQFQPVDDLSDLTVIDTVDEAMRANEYAPASEPKLTSPLDVLQTIKGLKVYRTESSDIFDDAR</sequence>
<accession>A0A067RDN9</accession>